<dbReference type="PANTHER" id="PTHR47990">
    <property type="entry name" value="2-OXOGLUTARATE (2OG) AND FE(II)-DEPENDENT OXYGENASE SUPERFAMILY PROTEIN-RELATED"/>
    <property type="match status" value="1"/>
</dbReference>
<dbReference type="PROSITE" id="PS51471">
    <property type="entry name" value="FE2OG_OXY"/>
    <property type="match status" value="1"/>
</dbReference>
<dbReference type="EMBL" id="WWBZ02000051">
    <property type="protein sequence ID" value="KAF4304366.1"/>
    <property type="molecule type" value="Genomic_DNA"/>
</dbReference>
<dbReference type="InterPro" id="IPR005123">
    <property type="entry name" value="Oxoglu/Fe-dep_dioxygenase_dom"/>
</dbReference>
<evidence type="ECO:0000259" key="3">
    <source>
        <dbReference type="PROSITE" id="PS51471"/>
    </source>
</evidence>
<evidence type="ECO:0000313" key="4">
    <source>
        <dbReference type="EMBL" id="KAF4304366.1"/>
    </source>
</evidence>
<feature type="domain" description="Fe2OG dioxygenase" evidence="3">
    <location>
        <begin position="151"/>
        <end position="267"/>
    </location>
</feature>
<organism evidence="4 5">
    <name type="scientific">Botryosphaeria dothidea</name>
    <dbReference type="NCBI Taxonomy" id="55169"/>
    <lineage>
        <taxon>Eukaryota</taxon>
        <taxon>Fungi</taxon>
        <taxon>Dikarya</taxon>
        <taxon>Ascomycota</taxon>
        <taxon>Pezizomycotina</taxon>
        <taxon>Dothideomycetes</taxon>
        <taxon>Dothideomycetes incertae sedis</taxon>
        <taxon>Botryosphaeriales</taxon>
        <taxon>Botryosphaeriaceae</taxon>
        <taxon>Botryosphaeria</taxon>
    </lineage>
</organism>
<keyword evidence="2" id="KW-0560">Oxidoreductase</keyword>
<dbReference type="GO" id="GO:0046872">
    <property type="term" value="F:metal ion binding"/>
    <property type="evidence" value="ECO:0007669"/>
    <property type="project" value="UniProtKB-KW"/>
</dbReference>
<evidence type="ECO:0000313" key="5">
    <source>
        <dbReference type="Proteomes" id="UP000572817"/>
    </source>
</evidence>
<dbReference type="OrthoDB" id="288590at2759"/>
<dbReference type="InterPro" id="IPR026992">
    <property type="entry name" value="DIOX_N"/>
</dbReference>
<protein>
    <recommendedName>
        <fullName evidence="3">Fe2OG dioxygenase domain-containing protein</fullName>
    </recommendedName>
</protein>
<dbReference type="AlphaFoldDB" id="A0A8H4INJ9"/>
<evidence type="ECO:0000256" key="2">
    <source>
        <dbReference type="RuleBase" id="RU003682"/>
    </source>
</evidence>
<dbReference type="Pfam" id="PF14226">
    <property type="entry name" value="DIOX_N"/>
    <property type="match status" value="1"/>
</dbReference>
<dbReference type="SUPFAM" id="SSF51197">
    <property type="entry name" value="Clavaminate synthase-like"/>
    <property type="match status" value="1"/>
</dbReference>
<name>A0A8H4INJ9_9PEZI</name>
<dbReference type="InterPro" id="IPR044861">
    <property type="entry name" value="IPNS-like_FE2OG_OXY"/>
</dbReference>
<evidence type="ECO:0000256" key="1">
    <source>
        <dbReference type="ARBA" id="ARBA00008056"/>
    </source>
</evidence>
<dbReference type="Proteomes" id="UP000572817">
    <property type="component" value="Unassembled WGS sequence"/>
</dbReference>
<keyword evidence="5" id="KW-1185">Reference proteome</keyword>
<proteinExistence type="inferred from homology"/>
<keyword evidence="2" id="KW-0479">Metal-binding</keyword>
<dbReference type="Pfam" id="PF03171">
    <property type="entry name" value="2OG-FeII_Oxy"/>
    <property type="match status" value="1"/>
</dbReference>
<accession>A0A8H4INJ9</accession>
<dbReference type="GO" id="GO:0016491">
    <property type="term" value="F:oxidoreductase activity"/>
    <property type="evidence" value="ECO:0007669"/>
    <property type="project" value="UniProtKB-KW"/>
</dbReference>
<keyword evidence="2" id="KW-0408">Iron</keyword>
<dbReference type="InterPro" id="IPR050231">
    <property type="entry name" value="Iron_ascorbate_oxido_reductase"/>
</dbReference>
<comment type="similarity">
    <text evidence="1 2">Belongs to the iron/ascorbate-dependent oxidoreductase family.</text>
</comment>
<reference evidence="4" key="1">
    <citation type="submission" date="2020-04" db="EMBL/GenBank/DDBJ databases">
        <title>Genome Assembly and Annotation of Botryosphaeria dothidea sdau 11-99, a Latent Pathogen of Apple Fruit Ring Rot in China.</title>
        <authorList>
            <person name="Yu C."/>
            <person name="Diao Y."/>
            <person name="Lu Q."/>
            <person name="Zhao J."/>
            <person name="Cui S."/>
            <person name="Peng C."/>
            <person name="He B."/>
            <person name="Liu H."/>
        </authorList>
    </citation>
    <scope>NUCLEOTIDE SEQUENCE [LARGE SCALE GENOMIC DNA]</scope>
    <source>
        <strain evidence="4">Sdau11-99</strain>
    </source>
</reference>
<dbReference type="InterPro" id="IPR027443">
    <property type="entry name" value="IPNS-like_sf"/>
</dbReference>
<dbReference type="GO" id="GO:0044283">
    <property type="term" value="P:small molecule biosynthetic process"/>
    <property type="evidence" value="ECO:0007669"/>
    <property type="project" value="UniProtKB-ARBA"/>
</dbReference>
<gene>
    <name evidence="4" type="ORF">GTA08_BOTSDO08334</name>
</gene>
<sequence length="329" mass="36968">MTALPIVDLKNFFTADLLAARLMEVGKEPGFFYLIGHEVSETLIERMFRASKEFFENVSDYQRQRYSAKSGEPGFSGFRKEKLSGLGRGDLKESFHFNSFSASHAPDLPPVLEEHRRMIRQFSDDCERVGKALLEGFAAGLDLPGDFLARHHTGVQNRFRMLHYPKVALDPTTGLNVYEHIRCGTHSDYGTLTLLFQEPMDKGGLQVFTDGIWKSVPAIPSAIVVNIGDALEFWTAGRLRSTVHRVKFPRPEGENESRYSIPFFITADDETVLAPLSSAAVEVDEMRILFERVAKEKGYTSLEPVTAREHRMMREEVFGGSAGKAVVLT</sequence>
<dbReference type="Gene3D" id="2.60.120.330">
    <property type="entry name" value="B-lactam Antibiotic, Isopenicillin N Synthase, Chain"/>
    <property type="match status" value="1"/>
</dbReference>
<comment type="caution">
    <text evidence="4">The sequence shown here is derived from an EMBL/GenBank/DDBJ whole genome shotgun (WGS) entry which is preliminary data.</text>
</comment>